<accession>A0A6A6F013</accession>
<feature type="compositionally biased region" description="Basic residues" evidence="1">
    <location>
        <begin position="301"/>
        <end position="311"/>
    </location>
</feature>
<feature type="domain" description="Cwf19-like C-terminal" evidence="3">
    <location>
        <begin position="313"/>
        <end position="444"/>
    </location>
</feature>
<evidence type="ECO:0000256" key="1">
    <source>
        <dbReference type="SAM" id="MobiDB-lite"/>
    </source>
</evidence>
<dbReference type="GO" id="GO:0061632">
    <property type="term" value="F:RNA lariat debranching enzyme activator activity"/>
    <property type="evidence" value="ECO:0007669"/>
    <property type="project" value="TreeGrafter"/>
</dbReference>
<dbReference type="AlphaFoldDB" id="A0A6A6F013"/>
<dbReference type="InterPro" id="IPR006767">
    <property type="entry name" value="Cwf19-like_C_dom-2"/>
</dbReference>
<keyword evidence="5" id="KW-1185">Reference proteome</keyword>
<sequence>MDDHIGLHVGRNDATANTTRSAIIGDVNGKFSTVFGQKLATMQKKQNFAFAIVAGNLFADSDAITEDEKAEQEKLLAGQIEIPVTTYFTINTRALPPPVLERLRNNNGELCPNLSVLGRKSLFKTSEGFRIVTLGGNYADALPEDADEYTAKYTDNDIGEAATFGEIDILISSDWPADIRVGSKNQYEGRSPPGVRNLGELVSALKPRYHFSTSQRFYEREPFFHNAEPPRPITRFVSVGPFGTVKSSGTGAEKWIAAYNLEPSAPAPQVPPEGTTATPFMQTRKRKSFDANDWDGDQGRPIKRGKRHHRWDQRQEPQECYFCLGKDNAEVHMITSIGDNAYMTIAKGPLTTRQTFPNLGIPCHMLIIPVEHAPTIRALNEDSREATHKEMSRYRDALHTMISTKSTSGADGEAELGAVTWEISRGGGVHLHWQFLPVPVKMVKDGLIEAAFDVEAENQHYPRFAKTEAEKAAAQEGHYFKAMIWSEGSEKEIVLPLDETFRFDLQFGRRVLGKLLGLEERSHWRDVSQSQAEEDADASAFKNAFKQYDFTLVDEG</sequence>
<evidence type="ECO:0000313" key="4">
    <source>
        <dbReference type="EMBL" id="KAF2206743.1"/>
    </source>
</evidence>
<dbReference type="InterPro" id="IPR040194">
    <property type="entry name" value="Cwf19-like"/>
</dbReference>
<dbReference type="PANTHER" id="PTHR12072">
    <property type="entry name" value="CWF19, CELL CYCLE CONTROL PROTEIN"/>
    <property type="match status" value="1"/>
</dbReference>
<evidence type="ECO:0008006" key="6">
    <source>
        <dbReference type="Google" id="ProtNLM"/>
    </source>
</evidence>
<dbReference type="CDD" id="cd07380">
    <property type="entry name" value="MPP_CWF19_N"/>
    <property type="match status" value="1"/>
</dbReference>
<dbReference type="PANTHER" id="PTHR12072:SF4">
    <property type="entry name" value="CWF19-LIKE PROTEIN 1"/>
    <property type="match status" value="1"/>
</dbReference>
<proteinExistence type="predicted"/>
<dbReference type="GO" id="GO:0071014">
    <property type="term" value="C:post-mRNA release spliceosomal complex"/>
    <property type="evidence" value="ECO:0007669"/>
    <property type="project" value="TreeGrafter"/>
</dbReference>
<organism evidence="4 5">
    <name type="scientific">Cercospora zeae-maydis SCOH1-5</name>
    <dbReference type="NCBI Taxonomy" id="717836"/>
    <lineage>
        <taxon>Eukaryota</taxon>
        <taxon>Fungi</taxon>
        <taxon>Dikarya</taxon>
        <taxon>Ascomycota</taxon>
        <taxon>Pezizomycotina</taxon>
        <taxon>Dothideomycetes</taxon>
        <taxon>Dothideomycetidae</taxon>
        <taxon>Mycosphaerellales</taxon>
        <taxon>Mycosphaerellaceae</taxon>
        <taxon>Cercospora</taxon>
    </lineage>
</organism>
<reference evidence="4" key="1">
    <citation type="journal article" date="2020" name="Stud. Mycol.">
        <title>101 Dothideomycetes genomes: a test case for predicting lifestyles and emergence of pathogens.</title>
        <authorList>
            <person name="Haridas S."/>
            <person name="Albert R."/>
            <person name="Binder M."/>
            <person name="Bloem J."/>
            <person name="Labutti K."/>
            <person name="Salamov A."/>
            <person name="Andreopoulos B."/>
            <person name="Baker S."/>
            <person name="Barry K."/>
            <person name="Bills G."/>
            <person name="Bluhm B."/>
            <person name="Cannon C."/>
            <person name="Castanera R."/>
            <person name="Culley D."/>
            <person name="Daum C."/>
            <person name="Ezra D."/>
            <person name="Gonzalez J."/>
            <person name="Henrissat B."/>
            <person name="Kuo A."/>
            <person name="Liang C."/>
            <person name="Lipzen A."/>
            <person name="Lutzoni F."/>
            <person name="Magnuson J."/>
            <person name="Mondo S."/>
            <person name="Nolan M."/>
            <person name="Ohm R."/>
            <person name="Pangilinan J."/>
            <person name="Park H.-J."/>
            <person name="Ramirez L."/>
            <person name="Alfaro M."/>
            <person name="Sun H."/>
            <person name="Tritt A."/>
            <person name="Yoshinaga Y."/>
            <person name="Zwiers L.-H."/>
            <person name="Turgeon B."/>
            <person name="Goodwin S."/>
            <person name="Spatafora J."/>
            <person name="Crous P."/>
            <person name="Grigoriev I."/>
        </authorList>
    </citation>
    <scope>NUCLEOTIDE SEQUENCE</scope>
    <source>
        <strain evidence="4">SCOH1-5</strain>
    </source>
</reference>
<dbReference type="Pfam" id="PF04676">
    <property type="entry name" value="CwfJ_C_2"/>
    <property type="match status" value="1"/>
</dbReference>
<dbReference type="Pfam" id="PF04677">
    <property type="entry name" value="CwfJ_C_1"/>
    <property type="match status" value="1"/>
</dbReference>
<evidence type="ECO:0000313" key="5">
    <source>
        <dbReference type="Proteomes" id="UP000799539"/>
    </source>
</evidence>
<gene>
    <name evidence="4" type="ORF">CERZMDRAFT_52471</name>
</gene>
<dbReference type="Proteomes" id="UP000799539">
    <property type="component" value="Unassembled WGS sequence"/>
</dbReference>
<dbReference type="SUPFAM" id="SSF54197">
    <property type="entry name" value="HIT-like"/>
    <property type="match status" value="1"/>
</dbReference>
<dbReference type="Gene3D" id="3.30.428.10">
    <property type="entry name" value="HIT-like"/>
    <property type="match status" value="1"/>
</dbReference>
<dbReference type="GO" id="GO:0000398">
    <property type="term" value="P:mRNA splicing, via spliceosome"/>
    <property type="evidence" value="ECO:0007669"/>
    <property type="project" value="TreeGrafter"/>
</dbReference>
<evidence type="ECO:0000259" key="3">
    <source>
        <dbReference type="Pfam" id="PF04677"/>
    </source>
</evidence>
<dbReference type="InterPro" id="IPR006768">
    <property type="entry name" value="Cwf19-like_C_dom-1"/>
</dbReference>
<dbReference type="EMBL" id="ML992712">
    <property type="protein sequence ID" value="KAF2206743.1"/>
    <property type="molecule type" value="Genomic_DNA"/>
</dbReference>
<dbReference type="InterPro" id="IPR036265">
    <property type="entry name" value="HIT-like_sf"/>
</dbReference>
<name>A0A6A6F013_9PEZI</name>
<feature type="region of interest" description="Disordered" evidence="1">
    <location>
        <begin position="290"/>
        <end position="311"/>
    </location>
</feature>
<feature type="domain" description="Cwf19-like protein C-terminal" evidence="2">
    <location>
        <begin position="465"/>
        <end position="551"/>
    </location>
</feature>
<protein>
    <recommendedName>
        <fullName evidence="6">Cwf19-like C-terminal domain-containing protein</fullName>
    </recommendedName>
</protein>
<dbReference type="OrthoDB" id="444325at2759"/>
<evidence type="ECO:0000259" key="2">
    <source>
        <dbReference type="Pfam" id="PF04676"/>
    </source>
</evidence>